<dbReference type="Gene3D" id="3.90.550.10">
    <property type="entry name" value="Spore Coat Polysaccharide Biosynthesis Protein SpsA, Chain A"/>
    <property type="match status" value="1"/>
</dbReference>
<protein>
    <submittedName>
        <fullName evidence="2">Glycosyl transferase family 2</fullName>
    </submittedName>
</protein>
<sequence>MQKNKEQQFPVVIMTRNEGRYLKSCVESIFHTVTIDILLYIIDNQSDDDEHNAILDDIEKRYREKVVVIRNEKNLWILGLNKTLKNIKTQHNSKYFVLTDGDIDFSNCLSESFCWLTYLIQKMEANIMVGKIGISLDWSFLEENTAMKEILQQEKNLYNEKRKIDDLYISAVDTTVAIYRWDWSIERSGLFYPDHMRYLRPELYSCRTSYSIKVEHLGWKKYLGKNQSKENINSKVFCFTIVGGTIKKEILAQASKPYQLFHILTAKLFSGLWYFRRYYKLLIYFMTKGRRGFDGQS</sequence>
<dbReference type="SUPFAM" id="SSF53448">
    <property type="entry name" value="Nucleotide-diphospho-sugar transferases"/>
    <property type="match status" value="1"/>
</dbReference>
<dbReference type="AlphaFoldDB" id="A0A6B9XUH4"/>
<keyword evidence="2" id="KW-0808">Transferase</keyword>
<feature type="domain" description="Glycosyltransferase 2-like" evidence="1">
    <location>
        <begin position="11"/>
        <end position="102"/>
    </location>
</feature>
<reference evidence="2" key="1">
    <citation type="submission" date="2019-03" db="EMBL/GenBank/DDBJ databases">
        <title>Genetic characterization of the O-antigen and development of a molecular serotyping scheme for Enterobacter cloacae.</title>
        <authorList>
            <person name="Li Y."/>
            <person name="Huang J."/>
            <person name="Wang X."/>
            <person name="Xu C."/>
            <person name="Han T."/>
            <person name="Guo X."/>
        </authorList>
    </citation>
    <scope>NUCLEOTIDE SEQUENCE</scope>
    <source>
        <strain evidence="2">NCTC 11584</strain>
    </source>
</reference>
<dbReference type="InterPro" id="IPR029044">
    <property type="entry name" value="Nucleotide-diphossugar_trans"/>
</dbReference>
<dbReference type="EMBL" id="MK595727">
    <property type="protein sequence ID" value="QHR93241.1"/>
    <property type="molecule type" value="Genomic_DNA"/>
</dbReference>
<evidence type="ECO:0000259" key="1">
    <source>
        <dbReference type="Pfam" id="PF00535"/>
    </source>
</evidence>
<accession>A0A6B9XUH4</accession>
<dbReference type="Pfam" id="PF00535">
    <property type="entry name" value="Glycos_transf_2"/>
    <property type="match status" value="1"/>
</dbReference>
<dbReference type="InterPro" id="IPR001173">
    <property type="entry name" value="Glyco_trans_2-like"/>
</dbReference>
<dbReference type="CDD" id="cd00761">
    <property type="entry name" value="Glyco_tranf_GTA_type"/>
    <property type="match status" value="1"/>
</dbReference>
<organism evidence="2">
    <name type="scientific">Enterobacter cloacae</name>
    <dbReference type="NCBI Taxonomy" id="550"/>
    <lineage>
        <taxon>Bacteria</taxon>
        <taxon>Pseudomonadati</taxon>
        <taxon>Pseudomonadota</taxon>
        <taxon>Gammaproteobacteria</taxon>
        <taxon>Enterobacterales</taxon>
        <taxon>Enterobacteriaceae</taxon>
        <taxon>Enterobacter</taxon>
        <taxon>Enterobacter cloacae complex</taxon>
    </lineage>
</organism>
<evidence type="ECO:0000313" key="2">
    <source>
        <dbReference type="EMBL" id="QHR93241.1"/>
    </source>
</evidence>
<name>A0A6B9XUH4_ENTCL</name>
<dbReference type="GO" id="GO:0016740">
    <property type="term" value="F:transferase activity"/>
    <property type="evidence" value="ECO:0007669"/>
    <property type="project" value="UniProtKB-KW"/>
</dbReference>
<proteinExistence type="predicted"/>